<keyword evidence="5" id="KW-1185">Reference proteome</keyword>
<comment type="caution">
    <text evidence="4">The sequence shown here is derived from an EMBL/GenBank/DDBJ whole genome shotgun (WGS) entry which is preliminary data.</text>
</comment>
<accession>A0A9K3HM48</accession>
<evidence type="ECO:0000256" key="2">
    <source>
        <dbReference type="SAM" id="MobiDB-lite"/>
    </source>
</evidence>
<organism evidence="4 5">
    <name type="scientific">Helianthus annuus</name>
    <name type="common">Common sunflower</name>
    <dbReference type="NCBI Taxonomy" id="4232"/>
    <lineage>
        <taxon>Eukaryota</taxon>
        <taxon>Viridiplantae</taxon>
        <taxon>Streptophyta</taxon>
        <taxon>Embryophyta</taxon>
        <taxon>Tracheophyta</taxon>
        <taxon>Spermatophyta</taxon>
        <taxon>Magnoliopsida</taxon>
        <taxon>eudicotyledons</taxon>
        <taxon>Gunneridae</taxon>
        <taxon>Pentapetalae</taxon>
        <taxon>asterids</taxon>
        <taxon>campanulids</taxon>
        <taxon>Asterales</taxon>
        <taxon>Asteraceae</taxon>
        <taxon>Asteroideae</taxon>
        <taxon>Heliantheae alliance</taxon>
        <taxon>Heliantheae</taxon>
        <taxon>Helianthus</taxon>
    </lineage>
</organism>
<dbReference type="AlphaFoldDB" id="A0A9K3HM48"/>
<feature type="region of interest" description="Disordered" evidence="2">
    <location>
        <begin position="340"/>
        <end position="401"/>
    </location>
</feature>
<feature type="domain" description="Transposase (putative) gypsy type" evidence="3">
    <location>
        <begin position="53"/>
        <end position="116"/>
    </location>
</feature>
<reference evidence="4" key="2">
    <citation type="submission" date="2020-06" db="EMBL/GenBank/DDBJ databases">
        <title>Helianthus annuus Genome sequencing and assembly Release 2.</title>
        <authorList>
            <person name="Gouzy J."/>
            <person name="Langlade N."/>
            <person name="Munos S."/>
        </authorList>
    </citation>
    <scope>NUCLEOTIDE SEQUENCE</scope>
    <source>
        <tissue evidence="4">Leaves</tissue>
    </source>
</reference>
<dbReference type="Gramene" id="mRNA:HanXRQr2_Chr11g0477561">
    <property type="protein sequence ID" value="mRNA:HanXRQr2_Chr11g0477561"/>
    <property type="gene ID" value="HanXRQr2_Chr11g0477561"/>
</dbReference>
<evidence type="ECO:0000256" key="1">
    <source>
        <dbReference type="SAM" id="Coils"/>
    </source>
</evidence>
<sequence>MSRTGRSSIRSVLMAKDLESFVEAYKIPERFSPTLPGPDDSAECTPDRIVIYTLSFSSCGVHYPLSTFKVDMLRHFRVHFSQVHPLGFMRVVHFELSCVAVSGEPSIPLFCMFYKLISDGDWFTFAKRKDNISHPCYSFMPTSTYPKEWKSRFIFVSAVMIPESPLLRDAKVVIEDNIPVLSAEEIFQWKRMYENPTRAFTFHEGILAMGGLSPFYSVRPKAFLGKKEITLWGLLQGDCKDVKFMVGDKVEPGMSRGVERKVPEGSVQAGDSAAGEKDEGASSSEEEGPPGSLQVKGSSDDNVDEDLESRLVCKRKAAQASSPKQVPIPRNIRLRLRSASGQKAFPATKATSELPPTGVKGSLSKHLRSSSLVSEPLLGSSNAPIETPTAPSSSRVRDKTPEISGARITPAFEVSPLHATGTSKSSHLEGFVSQSTLAPLFADALPVPYIPRWKITQSTIVGTLETARDFLAHVVPPSHRFMNSALRPELFDDQYSMSLCEGFFRGVGMLQRVDELRRENEGLRGDLKTSQTVAAELRCRVTDAERRLQEEKGAGDMLEQRERAWAREMTALVEEKEDLAVELKRQKELNSVSQKDLDAMYAEWGITSDDNQKLAKERYWLITEGFGSFLTVVSQSEEFKSSLEQIYRAYRDVGYKSGMKDGYAYSAQGLGRKETPCLQLQGQETVVEVG</sequence>
<reference evidence="4" key="1">
    <citation type="journal article" date="2017" name="Nature">
        <title>The sunflower genome provides insights into oil metabolism, flowering and Asterid evolution.</title>
        <authorList>
            <person name="Badouin H."/>
            <person name="Gouzy J."/>
            <person name="Grassa C.J."/>
            <person name="Murat F."/>
            <person name="Staton S.E."/>
            <person name="Cottret L."/>
            <person name="Lelandais-Briere C."/>
            <person name="Owens G.L."/>
            <person name="Carrere S."/>
            <person name="Mayjonade B."/>
            <person name="Legrand L."/>
            <person name="Gill N."/>
            <person name="Kane N.C."/>
            <person name="Bowers J.E."/>
            <person name="Hubner S."/>
            <person name="Bellec A."/>
            <person name="Berard A."/>
            <person name="Berges H."/>
            <person name="Blanchet N."/>
            <person name="Boniface M.C."/>
            <person name="Brunel D."/>
            <person name="Catrice O."/>
            <person name="Chaidir N."/>
            <person name="Claudel C."/>
            <person name="Donnadieu C."/>
            <person name="Faraut T."/>
            <person name="Fievet G."/>
            <person name="Helmstetter N."/>
            <person name="King M."/>
            <person name="Knapp S.J."/>
            <person name="Lai Z."/>
            <person name="Le Paslier M.C."/>
            <person name="Lippi Y."/>
            <person name="Lorenzon L."/>
            <person name="Mandel J.R."/>
            <person name="Marage G."/>
            <person name="Marchand G."/>
            <person name="Marquand E."/>
            <person name="Bret-Mestries E."/>
            <person name="Morien E."/>
            <person name="Nambeesan S."/>
            <person name="Nguyen T."/>
            <person name="Pegot-Espagnet P."/>
            <person name="Pouilly N."/>
            <person name="Raftis F."/>
            <person name="Sallet E."/>
            <person name="Schiex T."/>
            <person name="Thomas J."/>
            <person name="Vandecasteele C."/>
            <person name="Vares D."/>
            <person name="Vear F."/>
            <person name="Vautrin S."/>
            <person name="Crespi M."/>
            <person name="Mangin B."/>
            <person name="Burke J.M."/>
            <person name="Salse J."/>
            <person name="Munos S."/>
            <person name="Vincourt P."/>
            <person name="Rieseberg L.H."/>
            <person name="Langlade N.B."/>
        </authorList>
    </citation>
    <scope>NUCLEOTIDE SEQUENCE</scope>
    <source>
        <tissue evidence="4">Leaves</tissue>
    </source>
</reference>
<dbReference type="EMBL" id="MNCJ02000326">
    <property type="protein sequence ID" value="KAF5780929.1"/>
    <property type="molecule type" value="Genomic_DNA"/>
</dbReference>
<evidence type="ECO:0000313" key="4">
    <source>
        <dbReference type="EMBL" id="KAF5780929.1"/>
    </source>
</evidence>
<feature type="region of interest" description="Disordered" evidence="2">
    <location>
        <begin position="255"/>
        <end position="304"/>
    </location>
</feature>
<dbReference type="Pfam" id="PF04195">
    <property type="entry name" value="Transposase_28"/>
    <property type="match status" value="1"/>
</dbReference>
<protein>
    <recommendedName>
        <fullName evidence="3">Transposase (putative) gypsy type domain-containing protein</fullName>
    </recommendedName>
</protein>
<gene>
    <name evidence="4" type="ORF">HanXRQr2_Chr11g0477561</name>
</gene>
<evidence type="ECO:0000259" key="3">
    <source>
        <dbReference type="Pfam" id="PF04195"/>
    </source>
</evidence>
<name>A0A9K3HM48_HELAN</name>
<dbReference type="PANTHER" id="PTHR31099">
    <property type="entry name" value="OS06G0165300 PROTEIN"/>
    <property type="match status" value="1"/>
</dbReference>
<keyword evidence="1" id="KW-0175">Coiled coil</keyword>
<dbReference type="InterPro" id="IPR007321">
    <property type="entry name" value="Transposase_28"/>
</dbReference>
<dbReference type="Proteomes" id="UP000215914">
    <property type="component" value="Unassembled WGS sequence"/>
</dbReference>
<dbReference type="PANTHER" id="PTHR31099:SF41">
    <property type="entry name" value="TRANSPOSASE (PUTATIVE), GYPSY TYPE-RELATED"/>
    <property type="match status" value="1"/>
</dbReference>
<evidence type="ECO:0000313" key="5">
    <source>
        <dbReference type="Proteomes" id="UP000215914"/>
    </source>
</evidence>
<feature type="compositionally biased region" description="Polar residues" evidence="2">
    <location>
        <begin position="369"/>
        <end position="394"/>
    </location>
</feature>
<proteinExistence type="predicted"/>
<feature type="coiled-coil region" evidence="1">
    <location>
        <begin position="513"/>
        <end position="589"/>
    </location>
</feature>